<dbReference type="InterPro" id="IPR013087">
    <property type="entry name" value="Znf_C2H2_type"/>
</dbReference>
<comment type="caution">
    <text evidence="3">The sequence shown here is derived from an EMBL/GenBank/DDBJ whole genome shotgun (WGS) entry which is preliminary data.</text>
</comment>
<feature type="region of interest" description="Disordered" evidence="1">
    <location>
        <begin position="42"/>
        <end position="84"/>
    </location>
</feature>
<organism evidence="3 4">
    <name type="scientific">Suillus placidus</name>
    <dbReference type="NCBI Taxonomy" id="48579"/>
    <lineage>
        <taxon>Eukaryota</taxon>
        <taxon>Fungi</taxon>
        <taxon>Dikarya</taxon>
        <taxon>Basidiomycota</taxon>
        <taxon>Agaricomycotina</taxon>
        <taxon>Agaricomycetes</taxon>
        <taxon>Agaricomycetidae</taxon>
        <taxon>Boletales</taxon>
        <taxon>Suillineae</taxon>
        <taxon>Suillaceae</taxon>
        <taxon>Suillus</taxon>
    </lineage>
</organism>
<dbReference type="Pfam" id="PF18759">
    <property type="entry name" value="Plavaka"/>
    <property type="match status" value="1"/>
</dbReference>
<evidence type="ECO:0000256" key="1">
    <source>
        <dbReference type="SAM" id="MobiDB-lite"/>
    </source>
</evidence>
<dbReference type="EMBL" id="JABBWD010000065">
    <property type="protein sequence ID" value="KAG1770350.1"/>
    <property type="molecule type" value="Genomic_DNA"/>
</dbReference>
<dbReference type="PROSITE" id="PS00028">
    <property type="entry name" value="ZINC_FINGER_C2H2_1"/>
    <property type="match status" value="1"/>
</dbReference>
<gene>
    <name evidence="3" type="ORF">EV702DRAFT_1049345</name>
</gene>
<evidence type="ECO:0000259" key="2">
    <source>
        <dbReference type="PROSITE" id="PS00028"/>
    </source>
</evidence>
<dbReference type="Proteomes" id="UP000714275">
    <property type="component" value="Unassembled WGS sequence"/>
</dbReference>
<feature type="domain" description="C2H2-type" evidence="2">
    <location>
        <begin position="15"/>
        <end position="38"/>
    </location>
</feature>
<protein>
    <recommendedName>
        <fullName evidence="2">C2H2-type domain-containing protein</fullName>
    </recommendedName>
</protein>
<dbReference type="InterPro" id="IPR041078">
    <property type="entry name" value="Plavaka"/>
</dbReference>
<sequence>MPRSRRDFSVLRIPCTKPGCNRWFKNKSGYTQHTNAVHPLLGATPLHTEPSQFNRSPSPFFNGDDNPLQSDGAGEENHSEIPRSAQSPIPAEFFGAGDRLYRNYHPSLTGRPCDPEGNFLPPGALPLPLSEKSADDWTPYRDRLEFELADYIFTRNQTPAAQIDHLLDLWAASLIRAGADTSQVLFTDHRDVYRTIDNTPLGDVKWQSFSVKYTGDIPDEGPLPWMTESYDVWFRDPHQVVQNMLANPDYASEVDMRPYREFATETDERQWQDFMSGDWAWNQADQIAKDPATHGSTFVPVILGSDKTTVSVATGQNDYYPLYASIGNVRNNVRRAHRGALAVVGFLAMPKTTKQHAKTAIFRRFHRQLFHSSLSFILRNLKPGMTKPEVVRFGDGHYRRVIYGLGPYIADYEEQVLLACIVRSWCANKSLDDDNLLRKRVHTDTLIEECDHGKLWDEYGIIAQLVPFTNDYPRADIHELIAPDLLHQIIKGAFKDHLVAWVEKYLVATHGQAQADIILDDIDRRIAAAPAFSGLRRFPQGRNFKQWTGDDSKALMKVYLPALEGYVPTDIIRTFRALLEFCYLVRRNVITETSLNEIDDAVARFHQYREIFKDTEIVSTFSLPRQHSIKHYNTLIRLFGAPNGLCSSITESKHIKAVKEPWRRSSRYKALGQMLVTNQRLDKLTASRQDFYARGMLNGTCLTSVLATLNAQAPGEHDDTGQHEPPVSSPPGEDENEDFDIIDDPTSVLAHVELAKTPQGTKRARSIPELSTELCIPDLADLVRCFLFEQSNPEDARDPTEVPLLEFPHYHGRISVFNSASSTFHAPSDLSGIGGMKREHIRACPLWRNECARNDCVFVITDSNARGMLGMDVARVMAFFSLRQHGRPIPCAVVRWFNRVGNAPDPDTGMWMVKPAFSAQNTPHFAIIHIDTIFRAAHLLPVFGTVPLSPSIKFHHVLDIFKLFYVNKFADHHAFEIAS</sequence>
<feature type="compositionally biased region" description="Polar residues" evidence="1">
    <location>
        <begin position="49"/>
        <end position="59"/>
    </location>
</feature>
<feature type="region of interest" description="Disordered" evidence="1">
    <location>
        <begin position="713"/>
        <end position="740"/>
    </location>
</feature>
<accession>A0A9P6ZKM8</accession>
<proteinExistence type="predicted"/>
<reference evidence="3" key="1">
    <citation type="journal article" date="2020" name="New Phytol.">
        <title>Comparative genomics reveals dynamic genome evolution in host specialist ectomycorrhizal fungi.</title>
        <authorList>
            <person name="Lofgren L.A."/>
            <person name="Nguyen N.H."/>
            <person name="Vilgalys R."/>
            <person name="Ruytinx J."/>
            <person name="Liao H.L."/>
            <person name="Branco S."/>
            <person name="Kuo A."/>
            <person name="LaButti K."/>
            <person name="Lipzen A."/>
            <person name="Andreopoulos W."/>
            <person name="Pangilinan J."/>
            <person name="Riley R."/>
            <person name="Hundley H."/>
            <person name="Na H."/>
            <person name="Barry K."/>
            <person name="Grigoriev I.V."/>
            <person name="Stajich J.E."/>
            <person name="Kennedy P.G."/>
        </authorList>
    </citation>
    <scope>NUCLEOTIDE SEQUENCE</scope>
    <source>
        <strain evidence="3">DOB743</strain>
    </source>
</reference>
<evidence type="ECO:0000313" key="3">
    <source>
        <dbReference type="EMBL" id="KAG1770350.1"/>
    </source>
</evidence>
<name>A0A9P6ZKM8_9AGAM</name>
<evidence type="ECO:0000313" key="4">
    <source>
        <dbReference type="Proteomes" id="UP000714275"/>
    </source>
</evidence>
<dbReference type="OrthoDB" id="3199698at2759"/>
<dbReference type="AlphaFoldDB" id="A0A9P6ZKM8"/>
<keyword evidence="4" id="KW-1185">Reference proteome</keyword>